<dbReference type="GO" id="GO:0006506">
    <property type="term" value="P:GPI anchor biosynthetic process"/>
    <property type="evidence" value="ECO:0007669"/>
    <property type="project" value="UniProtKB-UniPathway"/>
</dbReference>
<dbReference type="PANTHER" id="PTHR48067:SF1">
    <property type="entry name" value="GPI-ANCHOR TRANSAMIDASE"/>
    <property type="match status" value="1"/>
</dbReference>
<evidence type="ECO:0000256" key="5">
    <source>
        <dbReference type="SAM" id="SignalP"/>
    </source>
</evidence>
<comment type="pathway">
    <text evidence="1">Glycolipid biosynthesis; glycosylphosphatidylinositol-anchor biosynthesis.</text>
</comment>
<dbReference type="AlphaFoldDB" id="A0A072VNF3"/>
<dbReference type="GO" id="GO:0016255">
    <property type="term" value="P:attachment of GPI anchor to protein"/>
    <property type="evidence" value="ECO:0000318"/>
    <property type="project" value="GO_Central"/>
</dbReference>
<dbReference type="STRING" id="3880.A0A072VNF3"/>
<dbReference type="PRINTS" id="PR00776">
    <property type="entry name" value="HEMOGLOBNASE"/>
</dbReference>
<dbReference type="Proteomes" id="UP000002051">
    <property type="component" value="Unassembled WGS sequence"/>
</dbReference>
<keyword evidence="3" id="KW-0337">GPI-anchor biosynthesis</keyword>
<keyword evidence="8" id="KW-1185">Reference proteome</keyword>
<feature type="signal peptide" evidence="5">
    <location>
        <begin position="1"/>
        <end position="19"/>
    </location>
</feature>
<reference evidence="7" key="3">
    <citation type="submission" date="2015-04" db="UniProtKB">
        <authorList>
            <consortium name="EnsemblPlants"/>
        </authorList>
    </citation>
    <scope>IDENTIFICATION</scope>
    <source>
        <strain evidence="7">cv. Jemalong A17</strain>
    </source>
</reference>
<reference evidence="6 8" key="1">
    <citation type="journal article" date="2011" name="Nature">
        <title>The Medicago genome provides insight into the evolution of rhizobial symbioses.</title>
        <authorList>
            <person name="Young N.D."/>
            <person name="Debelle F."/>
            <person name="Oldroyd G.E."/>
            <person name="Geurts R."/>
            <person name="Cannon S.B."/>
            <person name="Udvardi M.K."/>
            <person name="Benedito V.A."/>
            <person name="Mayer K.F."/>
            <person name="Gouzy J."/>
            <person name="Schoof H."/>
            <person name="Van de Peer Y."/>
            <person name="Proost S."/>
            <person name="Cook D.R."/>
            <person name="Meyers B.C."/>
            <person name="Spannagl M."/>
            <person name="Cheung F."/>
            <person name="De Mita S."/>
            <person name="Krishnakumar V."/>
            <person name="Gundlach H."/>
            <person name="Zhou S."/>
            <person name="Mudge J."/>
            <person name="Bharti A.K."/>
            <person name="Murray J.D."/>
            <person name="Naoumkina M.A."/>
            <person name="Rosen B."/>
            <person name="Silverstein K.A."/>
            <person name="Tang H."/>
            <person name="Rombauts S."/>
            <person name="Zhao P.X."/>
            <person name="Zhou P."/>
            <person name="Barbe V."/>
            <person name="Bardou P."/>
            <person name="Bechner M."/>
            <person name="Bellec A."/>
            <person name="Berger A."/>
            <person name="Berges H."/>
            <person name="Bidwell S."/>
            <person name="Bisseling T."/>
            <person name="Choisne N."/>
            <person name="Couloux A."/>
            <person name="Denny R."/>
            <person name="Deshpande S."/>
            <person name="Dai X."/>
            <person name="Doyle J.J."/>
            <person name="Dudez A.M."/>
            <person name="Farmer A.D."/>
            <person name="Fouteau S."/>
            <person name="Franken C."/>
            <person name="Gibelin C."/>
            <person name="Gish J."/>
            <person name="Goldstein S."/>
            <person name="Gonzalez A.J."/>
            <person name="Green P.J."/>
            <person name="Hallab A."/>
            <person name="Hartog M."/>
            <person name="Hua A."/>
            <person name="Humphray S.J."/>
            <person name="Jeong D.H."/>
            <person name="Jing Y."/>
            <person name="Jocker A."/>
            <person name="Kenton S.M."/>
            <person name="Kim D.J."/>
            <person name="Klee K."/>
            <person name="Lai H."/>
            <person name="Lang C."/>
            <person name="Lin S."/>
            <person name="Macmil S.L."/>
            <person name="Magdelenat G."/>
            <person name="Matthews L."/>
            <person name="McCorrison J."/>
            <person name="Monaghan E.L."/>
            <person name="Mun J.H."/>
            <person name="Najar F.Z."/>
            <person name="Nicholson C."/>
            <person name="Noirot C."/>
            <person name="O'Bleness M."/>
            <person name="Paule C.R."/>
            <person name="Poulain J."/>
            <person name="Prion F."/>
            <person name="Qin B."/>
            <person name="Qu C."/>
            <person name="Retzel E.F."/>
            <person name="Riddle C."/>
            <person name="Sallet E."/>
            <person name="Samain S."/>
            <person name="Samson N."/>
            <person name="Sanders I."/>
            <person name="Saurat O."/>
            <person name="Scarpelli C."/>
            <person name="Schiex T."/>
            <person name="Segurens B."/>
            <person name="Severin A.J."/>
            <person name="Sherrier D.J."/>
            <person name="Shi R."/>
            <person name="Sims S."/>
            <person name="Singer S.R."/>
            <person name="Sinharoy S."/>
            <person name="Sterck L."/>
            <person name="Viollet A."/>
            <person name="Wang B.B."/>
            <person name="Wang K."/>
            <person name="Wang M."/>
            <person name="Wang X."/>
            <person name="Warfsmann J."/>
            <person name="Weissenbach J."/>
            <person name="White D.D."/>
            <person name="White J.D."/>
            <person name="Wiley G.B."/>
            <person name="Wincker P."/>
            <person name="Xing Y."/>
            <person name="Yang L."/>
            <person name="Yao Z."/>
            <person name="Ying F."/>
            <person name="Zhai J."/>
            <person name="Zhou L."/>
            <person name="Zuber A."/>
            <person name="Denarie J."/>
            <person name="Dixon R.A."/>
            <person name="May G.D."/>
            <person name="Schwartz D.C."/>
            <person name="Rogers J."/>
            <person name="Quetier F."/>
            <person name="Town C.D."/>
            <person name="Roe B.A."/>
        </authorList>
    </citation>
    <scope>NUCLEOTIDE SEQUENCE [LARGE SCALE GENOMIC DNA]</scope>
    <source>
        <strain evidence="6">A17</strain>
        <strain evidence="7 8">cv. Jemalong A17</strain>
    </source>
</reference>
<evidence type="ECO:0000313" key="8">
    <source>
        <dbReference type="Proteomes" id="UP000002051"/>
    </source>
</evidence>
<dbReference type="UniPathway" id="UPA00196"/>
<evidence type="ECO:0000256" key="4">
    <source>
        <dbReference type="ARBA" id="ARBA00022729"/>
    </source>
</evidence>
<dbReference type="GO" id="GO:0006508">
    <property type="term" value="P:proteolysis"/>
    <property type="evidence" value="ECO:0007669"/>
    <property type="project" value="InterPro"/>
</dbReference>
<dbReference type="HOGENOM" id="CLU_044656_2_0_1"/>
<dbReference type="EMBL" id="CM001217">
    <property type="protein sequence ID" value="KEH43171.1"/>
    <property type="molecule type" value="Genomic_DNA"/>
</dbReference>
<evidence type="ECO:0000313" key="7">
    <source>
        <dbReference type="EnsemblPlants" id="KEH43171"/>
    </source>
</evidence>
<evidence type="ECO:0000256" key="3">
    <source>
        <dbReference type="ARBA" id="ARBA00022502"/>
    </source>
</evidence>
<dbReference type="EnsemblPlants" id="KEH43171">
    <property type="protein sequence ID" value="KEH43171"/>
    <property type="gene ID" value="MTR_1g085630"/>
</dbReference>
<organism evidence="6 8">
    <name type="scientific">Medicago truncatula</name>
    <name type="common">Barrel medic</name>
    <name type="synonym">Medicago tribuloides</name>
    <dbReference type="NCBI Taxonomy" id="3880"/>
    <lineage>
        <taxon>Eukaryota</taxon>
        <taxon>Viridiplantae</taxon>
        <taxon>Streptophyta</taxon>
        <taxon>Embryophyta</taxon>
        <taxon>Tracheophyta</taxon>
        <taxon>Spermatophyta</taxon>
        <taxon>Magnoliopsida</taxon>
        <taxon>eudicotyledons</taxon>
        <taxon>Gunneridae</taxon>
        <taxon>Pentapetalae</taxon>
        <taxon>rosids</taxon>
        <taxon>fabids</taxon>
        <taxon>Fabales</taxon>
        <taxon>Fabaceae</taxon>
        <taxon>Papilionoideae</taxon>
        <taxon>50 kb inversion clade</taxon>
        <taxon>NPAAA clade</taxon>
        <taxon>Hologalegina</taxon>
        <taxon>IRL clade</taxon>
        <taxon>Trifolieae</taxon>
        <taxon>Medicago</taxon>
    </lineage>
</organism>
<evidence type="ECO:0000256" key="1">
    <source>
        <dbReference type="ARBA" id="ARBA00004687"/>
    </source>
</evidence>
<dbReference type="PANTHER" id="PTHR48067">
    <property type="entry name" value="GPI-ANCHOR TRANSAMIDASE"/>
    <property type="match status" value="1"/>
</dbReference>
<protein>
    <submittedName>
        <fullName evidence="6">Peptidase C13 family protein</fullName>
    </submittedName>
</protein>
<proteinExistence type="inferred from homology"/>
<name>A0A072VNF3_MEDTR</name>
<reference evidence="6 8" key="2">
    <citation type="journal article" date="2014" name="BMC Genomics">
        <title>An improved genome release (version Mt4.0) for the model legume Medicago truncatula.</title>
        <authorList>
            <person name="Tang H."/>
            <person name="Krishnakumar V."/>
            <person name="Bidwell S."/>
            <person name="Rosen B."/>
            <person name="Chan A."/>
            <person name="Zhou S."/>
            <person name="Gentzbittel L."/>
            <person name="Childs K.L."/>
            <person name="Yandell M."/>
            <person name="Gundlach H."/>
            <person name="Mayer K.F."/>
            <person name="Schwartz D.C."/>
            <person name="Town C.D."/>
        </authorList>
    </citation>
    <scope>GENOME REANNOTATION</scope>
    <source>
        <strain evidence="6">A17</strain>
        <strain evidence="7 8">cv. Jemalong A17</strain>
    </source>
</reference>
<gene>
    <name evidence="6" type="ordered locus">MTR_1g085630</name>
</gene>
<dbReference type="Pfam" id="PF01650">
    <property type="entry name" value="Peptidase_C13"/>
    <property type="match status" value="1"/>
</dbReference>
<sequence length="318" mass="36059">MKVLVIILLIIFLTNTVDSSSSTMHTNNWAVLVCTSRFWFNYRHIANTLSIYATVKRLGIPDERIILMLPDDMPCNARNSYPSQVFNNENHKLNLYGEKVEVDYRGYDVNVENFLRLLTGRHEPNIPRSKRLLSDEGSNILLFMSGHGSDQVLKFQEKEDLYSKDLADAVNEMKENHRFKELLIMVDTCQAATLFSDLRSPGVLAIGSSVKGESSYSHHSDLDLERTFINAIDTDSAYKFGGRAKTIMSLDQSISDDADNDRRILRNHDDDDDEDGIVGQLWSTIVSKVNTFESIDSFVCYGLLSMLPLLIVSSWLSL</sequence>
<dbReference type="GO" id="GO:0003923">
    <property type="term" value="F:GPI-anchor transamidase activity"/>
    <property type="evidence" value="ECO:0000318"/>
    <property type="project" value="GO_Central"/>
</dbReference>
<feature type="chain" id="PRO_5014500923" evidence="5">
    <location>
        <begin position="20"/>
        <end position="318"/>
    </location>
</feature>
<dbReference type="InterPro" id="IPR001096">
    <property type="entry name" value="Peptidase_C13"/>
</dbReference>
<evidence type="ECO:0000256" key="2">
    <source>
        <dbReference type="ARBA" id="ARBA00009941"/>
    </source>
</evidence>
<evidence type="ECO:0000313" key="6">
    <source>
        <dbReference type="EMBL" id="KEH43171.1"/>
    </source>
</evidence>
<keyword evidence="4 5" id="KW-0732">Signal</keyword>
<comment type="similarity">
    <text evidence="2">Belongs to the peptidase C13 family.</text>
</comment>
<dbReference type="Gene3D" id="3.40.50.1460">
    <property type="match status" value="1"/>
</dbReference>
<dbReference type="GO" id="GO:0042765">
    <property type="term" value="C:GPI-anchor transamidase complex"/>
    <property type="evidence" value="ECO:0000318"/>
    <property type="project" value="GO_Central"/>
</dbReference>
<dbReference type="InterPro" id="IPR028361">
    <property type="entry name" value="GPI_transamidase"/>
</dbReference>
<accession>A0A072VNF3</accession>